<dbReference type="RefSeq" id="NP_986358.1">
    <property type="nucleotide sequence ID" value="NM_211420.1"/>
</dbReference>
<organism evidence="2 3">
    <name type="scientific">Eremothecium gossypii (strain ATCC 10895 / CBS 109.51 / FGSC 9923 / NRRL Y-1056)</name>
    <name type="common">Yeast</name>
    <name type="synonym">Ashbya gossypii</name>
    <dbReference type="NCBI Taxonomy" id="284811"/>
    <lineage>
        <taxon>Eukaryota</taxon>
        <taxon>Fungi</taxon>
        <taxon>Dikarya</taxon>
        <taxon>Ascomycota</taxon>
        <taxon>Saccharomycotina</taxon>
        <taxon>Saccharomycetes</taxon>
        <taxon>Saccharomycetales</taxon>
        <taxon>Saccharomycetaceae</taxon>
        <taxon>Eremothecium</taxon>
    </lineage>
</organism>
<feature type="region of interest" description="Disordered" evidence="1">
    <location>
        <begin position="63"/>
        <end position="86"/>
    </location>
</feature>
<gene>
    <name evidence="2" type="ORF">AGOS_AGL309W</name>
</gene>
<dbReference type="Proteomes" id="UP000000591">
    <property type="component" value="Chromosome VII"/>
</dbReference>
<dbReference type="EMBL" id="AE016820">
    <property type="protein sequence ID" value="AAS54182.1"/>
    <property type="molecule type" value="Genomic_DNA"/>
</dbReference>
<keyword evidence="3" id="KW-1185">Reference proteome</keyword>
<proteinExistence type="predicted"/>
<dbReference type="InParanoid" id="Q751L0"/>
<dbReference type="OrthoDB" id="10384316at2759"/>
<protein>
    <submittedName>
        <fullName evidence="2">AGL309Wp</fullName>
    </submittedName>
</protein>
<evidence type="ECO:0000313" key="3">
    <source>
        <dbReference type="Proteomes" id="UP000000591"/>
    </source>
</evidence>
<accession>Q751L0</accession>
<dbReference type="HOGENOM" id="CLU_1408418_0_0_1"/>
<dbReference type="AlphaFoldDB" id="Q751L0"/>
<evidence type="ECO:0000256" key="1">
    <source>
        <dbReference type="SAM" id="MobiDB-lite"/>
    </source>
</evidence>
<sequence>MAGTHAARLKRCFSLRPRRAPCLGCTGGSHTSRDRCVVPQPMSLPNRAKPALAIGAPIYASVRRSPDHRLAKGSPRPPARQPRGCHAPQRTIARPLFARPGAPACANRLIRRPPHRTFGAHCSPPAPRPRMPVSRHPQPTAYYLLFATTVPGIVMVARQAPPLLQEPQEPMRKRKTIASLYISPSFGWGFLPH</sequence>
<dbReference type="GeneID" id="4622651"/>
<evidence type="ECO:0000313" key="2">
    <source>
        <dbReference type="EMBL" id="AAS54182.1"/>
    </source>
</evidence>
<reference evidence="3" key="2">
    <citation type="journal article" date="2013" name="G3 (Bethesda)">
        <title>Genomes of Ashbya fungi isolated from insects reveal four mating-type loci, numerous translocations, lack of transposons, and distinct gene duplications.</title>
        <authorList>
            <person name="Dietrich F.S."/>
            <person name="Voegeli S."/>
            <person name="Kuo S."/>
            <person name="Philippsen P."/>
        </authorList>
    </citation>
    <scope>GENOME REANNOTATION</scope>
    <source>
        <strain evidence="3">ATCC 10895 / CBS 109.51 / FGSC 9923 / NRRL Y-1056</strain>
    </source>
</reference>
<name>Q751L0_EREGS</name>
<reference evidence="2 3" key="1">
    <citation type="journal article" date="2004" name="Science">
        <title>The Ashbya gossypii genome as a tool for mapping the ancient Saccharomyces cerevisiae genome.</title>
        <authorList>
            <person name="Dietrich F.S."/>
            <person name="Voegeli S."/>
            <person name="Brachat S."/>
            <person name="Lerch A."/>
            <person name="Gates K."/>
            <person name="Steiner S."/>
            <person name="Mohr C."/>
            <person name="Pohlmann R."/>
            <person name="Luedi P."/>
            <person name="Choi S."/>
            <person name="Wing R.A."/>
            <person name="Flavier A."/>
            <person name="Gaffney T.D."/>
            <person name="Philippsen P."/>
        </authorList>
    </citation>
    <scope>NUCLEOTIDE SEQUENCE [LARGE SCALE GENOMIC DNA]</scope>
    <source>
        <strain evidence="3">ATCC 10895 / CBS 109.51 / FGSC 9923 / NRRL Y-1056</strain>
    </source>
</reference>
<dbReference type="KEGG" id="ago:AGOS_AGL309W"/>